<reference evidence="2 3" key="1">
    <citation type="submission" date="2022-04" db="EMBL/GenBank/DDBJ databases">
        <title>Human microbiome associated bacterial genomes.</title>
        <authorList>
            <person name="Sandstrom S."/>
            <person name="Salamzade R."/>
            <person name="Kalan L.R."/>
        </authorList>
    </citation>
    <scope>NUCLEOTIDE SEQUENCE [LARGE SCALE GENOMIC DNA]</scope>
    <source>
        <strain evidence="3">p3-SID1799</strain>
    </source>
</reference>
<dbReference type="InterPro" id="IPR003477">
    <property type="entry name" value="PemK-like"/>
</dbReference>
<feature type="region of interest" description="Disordered" evidence="1">
    <location>
        <begin position="1"/>
        <end position="22"/>
    </location>
</feature>
<accession>A0ABT2HWS2</accession>
<dbReference type="EMBL" id="JALXSQ010000016">
    <property type="protein sequence ID" value="MCT2042768.1"/>
    <property type="molecule type" value="Genomic_DNA"/>
</dbReference>
<keyword evidence="3" id="KW-1185">Reference proteome</keyword>
<dbReference type="Proteomes" id="UP001525379">
    <property type="component" value="Unassembled WGS sequence"/>
</dbReference>
<proteinExistence type="predicted"/>
<evidence type="ECO:0000313" key="2">
    <source>
        <dbReference type="EMBL" id="MCT2042768.1"/>
    </source>
</evidence>
<evidence type="ECO:0000313" key="3">
    <source>
        <dbReference type="Proteomes" id="UP001525379"/>
    </source>
</evidence>
<sequence>MTRHHDAAAQSTSTARYPGDFRGVPNMIYQPNRDGDPDPGEVVWTWVPFEEDYSQGKDRPVLLIARDGEWLLGLPLTSKDHDLDADQEARAGRQWLDIGSGPWDRQGRPSEVRVNRILRVDPHAVRREGAQFDRAMFERVAEAVRQAN</sequence>
<gene>
    <name evidence="2" type="ORF">M3D15_05395</name>
</gene>
<comment type="caution">
    <text evidence="2">The sequence shown here is derived from an EMBL/GenBank/DDBJ whole genome shotgun (WGS) entry which is preliminary data.</text>
</comment>
<dbReference type="SUPFAM" id="SSF50118">
    <property type="entry name" value="Cell growth inhibitor/plasmid maintenance toxic component"/>
    <property type="match status" value="1"/>
</dbReference>
<organism evidence="2 3">
    <name type="scientific">Pseudoclavibacter albus</name>
    <dbReference type="NCBI Taxonomy" id="272241"/>
    <lineage>
        <taxon>Bacteria</taxon>
        <taxon>Bacillati</taxon>
        <taxon>Actinomycetota</taxon>
        <taxon>Actinomycetes</taxon>
        <taxon>Micrococcales</taxon>
        <taxon>Microbacteriaceae</taxon>
        <taxon>Pseudoclavibacter</taxon>
    </lineage>
</organism>
<evidence type="ECO:0000256" key="1">
    <source>
        <dbReference type="SAM" id="MobiDB-lite"/>
    </source>
</evidence>
<protein>
    <submittedName>
        <fullName evidence="2">Type II toxin-antitoxin system PemK/MazF family toxin</fullName>
    </submittedName>
</protein>
<dbReference type="Pfam" id="PF02452">
    <property type="entry name" value="PemK_toxin"/>
    <property type="match status" value="1"/>
</dbReference>
<name>A0ABT2HWS2_9MICO</name>